<feature type="region of interest" description="Disordered" evidence="1">
    <location>
        <begin position="1"/>
        <end position="81"/>
    </location>
</feature>
<organism evidence="2 3">
    <name type="scientific">Chlamydomonas incerta</name>
    <dbReference type="NCBI Taxonomy" id="51695"/>
    <lineage>
        <taxon>Eukaryota</taxon>
        <taxon>Viridiplantae</taxon>
        <taxon>Chlorophyta</taxon>
        <taxon>core chlorophytes</taxon>
        <taxon>Chlorophyceae</taxon>
        <taxon>CS clade</taxon>
        <taxon>Chlamydomonadales</taxon>
        <taxon>Chlamydomonadaceae</taxon>
        <taxon>Chlamydomonas</taxon>
    </lineage>
</organism>
<keyword evidence="3" id="KW-1185">Reference proteome</keyword>
<sequence length="720" mass="72008">MPLTGSSGNLAEAMSAMVRQQSRDSSPGGANMPSRRSQTAFAFALDAAAGEPPARSVSTLSADDPALETPSSSAAAPVAAAGHAAQRARPLVDFTSCPSFQEQRGSKPVFMDRHQTLQRVTEETANALQAAAMLAEHAEQAEEEAGTTAAALEAAATFAAASPSAAANAPAPTARCPYLPGWDISSSSIWNQIEQAVLRNILLEELYGTPSQQLQQQQQQEQRAAADRQAAAAAAAPAALNNAHVHAQHLLTQHERRQSFPRGSVGGGSPGHSVPASPLRSGAAAGAGSGAEPNPFANLHAHSVFSPAATMTRESPGSPARAPASPPVTASRTAATAVSAAASAGVPSSPSLLGRPPLPPHSPLRHGASGGGGAATAAAATAVATPDVLASISEAGATAAAAGMTVLNDIVREVLMQRSDTLDRHGDGHGDGHGRGLERHTELRGLGPDCPALVPSTSFGRARSLLRHVSRRWGAGSGSFGCSSLGRDSSLLDPAGSSASNASGGGNSSNNPLAAALRSAASHVAASFNGGAAVAGVAAVSSVTAAVAVGSSAALQLGGHALADGADLLMNRVQNTVVGKVSALAADAVLGKAASRSARRAFRQRLRAAAAGVSIAFFLASHMAVTDTLVSFDLEHDFVTSAKTMLDFVTGAPQLMENVRELMQIGVAVTMGAAQRGAAAAAGAMGDAAQDAAAAAGQEGVVGDLLAMAESVAIEAQDQN</sequence>
<evidence type="ECO:0000313" key="2">
    <source>
        <dbReference type="EMBL" id="KAG2435210.1"/>
    </source>
</evidence>
<name>A0A835TA99_CHLIN</name>
<proteinExistence type="predicted"/>
<comment type="caution">
    <text evidence="2">The sequence shown here is derived from an EMBL/GenBank/DDBJ whole genome shotgun (WGS) entry which is preliminary data.</text>
</comment>
<reference evidence="2" key="1">
    <citation type="journal article" date="2020" name="bioRxiv">
        <title>Comparative genomics of Chlamydomonas.</title>
        <authorList>
            <person name="Craig R.J."/>
            <person name="Hasan A.R."/>
            <person name="Ness R.W."/>
            <person name="Keightley P.D."/>
        </authorList>
    </citation>
    <scope>NUCLEOTIDE SEQUENCE</scope>
    <source>
        <strain evidence="2">SAG 7.73</strain>
    </source>
</reference>
<evidence type="ECO:0000313" key="3">
    <source>
        <dbReference type="Proteomes" id="UP000650467"/>
    </source>
</evidence>
<feature type="compositionally biased region" description="Basic and acidic residues" evidence="1">
    <location>
        <begin position="421"/>
        <end position="443"/>
    </location>
</feature>
<dbReference type="OrthoDB" id="548281at2759"/>
<feature type="compositionally biased region" description="Low complexity" evidence="1">
    <location>
        <begin position="40"/>
        <end position="49"/>
    </location>
</feature>
<feature type="region of interest" description="Disordered" evidence="1">
    <location>
        <begin position="213"/>
        <end position="238"/>
    </location>
</feature>
<accession>A0A835TA99</accession>
<feature type="compositionally biased region" description="Low complexity" evidence="1">
    <location>
        <begin position="271"/>
        <end position="286"/>
    </location>
</feature>
<protein>
    <submittedName>
        <fullName evidence="2">Uncharacterized protein</fullName>
    </submittedName>
</protein>
<evidence type="ECO:0000256" key="1">
    <source>
        <dbReference type="SAM" id="MobiDB-lite"/>
    </source>
</evidence>
<dbReference type="EMBL" id="JAEHOC010000015">
    <property type="protein sequence ID" value="KAG2435210.1"/>
    <property type="molecule type" value="Genomic_DNA"/>
</dbReference>
<dbReference type="Proteomes" id="UP000650467">
    <property type="component" value="Unassembled WGS sequence"/>
</dbReference>
<feature type="region of interest" description="Disordered" evidence="1">
    <location>
        <begin position="251"/>
        <end position="295"/>
    </location>
</feature>
<feature type="region of interest" description="Disordered" evidence="1">
    <location>
        <begin position="421"/>
        <end position="449"/>
    </location>
</feature>
<feature type="region of interest" description="Disordered" evidence="1">
    <location>
        <begin position="309"/>
        <end position="373"/>
    </location>
</feature>
<feature type="compositionally biased region" description="Low complexity" evidence="1">
    <location>
        <begin position="315"/>
        <end position="355"/>
    </location>
</feature>
<dbReference type="AlphaFoldDB" id="A0A835TA99"/>
<gene>
    <name evidence="2" type="ORF">HXX76_007293</name>
</gene>